<protein>
    <submittedName>
        <fullName evidence="2">Uncharacterized protein</fullName>
    </submittedName>
</protein>
<dbReference type="EMBL" id="AP011644">
    <property type="protein sequence ID" value="BAL52962.1"/>
    <property type="molecule type" value="Genomic_DNA"/>
</dbReference>
<gene>
    <name evidence="2" type="ORF">HGMM_F03H09C21</name>
</gene>
<reference evidence="2" key="1">
    <citation type="journal article" date="2005" name="Environ. Microbiol.">
        <title>Genetic and functional properties of uncultivated thermophilic crenarchaeotes from a subsurface gold mine as revealed by analysis of genome fragments.</title>
        <authorList>
            <person name="Nunoura T."/>
            <person name="Hirayama H."/>
            <person name="Takami H."/>
            <person name="Oida H."/>
            <person name="Nishi S."/>
            <person name="Shimamura S."/>
            <person name="Suzuki Y."/>
            <person name="Inagaki F."/>
            <person name="Takai K."/>
            <person name="Nealson K.H."/>
            <person name="Horikoshi K."/>
        </authorList>
    </citation>
    <scope>NUCLEOTIDE SEQUENCE</scope>
</reference>
<keyword evidence="1" id="KW-1133">Transmembrane helix</keyword>
<name>H5S9X6_9BACT</name>
<organism evidence="2">
    <name type="scientific">uncultured Acetothermia bacterium</name>
    <dbReference type="NCBI Taxonomy" id="236499"/>
    <lineage>
        <taxon>Bacteria</taxon>
        <taxon>Candidatus Bipolaricaulota</taxon>
        <taxon>environmental samples</taxon>
    </lineage>
</organism>
<accession>H5S9X6</accession>
<feature type="transmembrane region" description="Helical" evidence="1">
    <location>
        <begin position="151"/>
        <end position="176"/>
    </location>
</feature>
<feature type="transmembrane region" description="Helical" evidence="1">
    <location>
        <begin position="111"/>
        <end position="131"/>
    </location>
</feature>
<sequence>MKLIAWKLLWFSAKFLAIFAMLMLVWFIFAPIYNAITVTLANTLFSLVEEPNVTLLKPQGNSVAIYIRDVANPKEEPRLFAYFDYPHSGLAVLVALLLATPALPWRRRLRVIITGTGLLLGIHSGLFIPKTRFEYIQFLVREGIPVADNMYLAYAWLGRALVPVSYVAPFVIWLLLTWRSWLPKLGPRDTPQPQRIPKEARP</sequence>
<proteinExistence type="predicted"/>
<dbReference type="AlphaFoldDB" id="H5S9X6"/>
<feature type="transmembrane region" description="Helical" evidence="1">
    <location>
        <begin position="12"/>
        <end position="36"/>
    </location>
</feature>
<evidence type="ECO:0000313" key="2">
    <source>
        <dbReference type="EMBL" id="BAL52962.1"/>
    </source>
</evidence>
<reference evidence="2" key="2">
    <citation type="journal article" date="2012" name="PLoS ONE">
        <title>A Deeply Branching Thermophilic Bacterium with an Ancient Acetyl-CoA Pathway Dominates a Subsurface Ecosystem.</title>
        <authorList>
            <person name="Takami H."/>
            <person name="Noguchi H."/>
            <person name="Takaki Y."/>
            <person name="Uchiyama I."/>
            <person name="Toyoda A."/>
            <person name="Nishi S."/>
            <person name="Chee G.-J."/>
            <person name="Arai W."/>
            <person name="Nunoura T."/>
            <person name="Itoh T."/>
            <person name="Hattori M."/>
            <person name="Takai K."/>
        </authorList>
    </citation>
    <scope>NUCLEOTIDE SEQUENCE</scope>
</reference>
<keyword evidence="1" id="KW-0812">Transmembrane</keyword>
<keyword evidence="1" id="KW-0472">Membrane</keyword>
<evidence type="ECO:0000256" key="1">
    <source>
        <dbReference type="SAM" id="Phobius"/>
    </source>
</evidence>